<evidence type="ECO:0000313" key="3">
    <source>
        <dbReference type="Proteomes" id="UP000463224"/>
    </source>
</evidence>
<dbReference type="Proteomes" id="UP000463224">
    <property type="component" value="Unassembled WGS sequence"/>
</dbReference>
<dbReference type="RefSeq" id="WP_156711225.1">
    <property type="nucleotide sequence ID" value="NZ_WPHG01000001.1"/>
</dbReference>
<evidence type="ECO:0008006" key="4">
    <source>
        <dbReference type="Google" id="ProtNLM"/>
    </source>
</evidence>
<evidence type="ECO:0000313" key="2">
    <source>
        <dbReference type="EMBL" id="MVA96263.1"/>
    </source>
</evidence>
<accession>A0A844QDU7</accession>
<protein>
    <recommendedName>
        <fullName evidence="4">Protein NO VEIN C-terminal domain-containing protein</fullName>
    </recommendedName>
</protein>
<dbReference type="EMBL" id="WPHG01000001">
    <property type="protein sequence ID" value="MVA96263.1"/>
    <property type="molecule type" value="Genomic_DNA"/>
</dbReference>
<proteinExistence type="predicted"/>
<dbReference type="NCBIfam" id="NF047352">
    <property type="entry name" value="P_loop_sacsin"/>
    <property type="match status" value="1"/>
</dbReference>
<evidence type="ECO:0000256" key="1">
    <source>
        <dbReference type="SAM" id="MobiDB-lite"/>
    </source>
</evidence>
<sequence>MDSALPASDLSENMQGRQAAERLCDSWPENDWVPQDPSLEWTQGAIAEFAEIIRRQPPIFRASQKGAEVGASMLSPRPFQGLSEALQNADDLGASELRIVLRHTPRRELLIIHDGKPVSLAHVGAMVLPWLSTKATDDKASGRFGIGQKTLKSLGGPLGMHCAPFHFVMLDEAPEVVEPAAFVDGVYDPHRRETMLVVPLLPEVDIADIPSAVGSLGVDSLKFLRHVRRLSYVDLDVPGSLRCYAIHVEPAQDVEAVLNAVTCSVSRDGLVIEEPAELAGVRFDRYWTDLPVTGNQSRQNKATGETTPLGICVSDDMDRGGALHDRIPLPIEIDSPISLNAQFDPDGARSTILPTAWNKKRLADLGHLLGIVALDAFERERPTAWNHIPLTTESLEAGDWIQSAFAKDVVATCHKRLRENLHLPTRTGKADLSHIVYEHARLEGLLTPDDLELLAPGRMALDPGCRDEDGRWRLVLDDLEDTQALDPADSLELFDHPNAIADREPSWFISIAALALEEGLWGEFLKKDAFLLVDGTIVGCPPRGGPRILVLHDNPQSLARRLGLALPLHQAYQAETPDAKKVIAKLREMKILREACDQPAEALQLLARSNEDAVEPVRLENDDLIALRDAWAHLSRDEQRTMGAKIGSNIELRTITYGPSSQRPERAWARPHEAYLPAQIDRETDSFAKAAGRTPGLVWVDPEYAKLLKHERGRSEAGAQRFLSALGVARDPRLIVPLNEKVRWSRDTRPASAVAGVSRPEAQLRAIRAGGYGEHYLLDDRWSPDLEAVVEDIHSSPARFRRRRGLALLAVLSRGWERRYSEYQVSKCVVGYNGYWTSPREVQATWLARLSAAVWLPNGNGALRAPSQLALPTEANRLTYGTDKGAYLAKYDQKVIRLDLLKALGIRLGPSGDDLIERLQDLREKPLTQATTDQVHTIYQLLAADLRSNTVDLKAGRALTPQRLRNAFRASPGQDGLLLADGRWHSPEAVLRGPRIFGEYRVFAPHIAGLEPLWMSLAIPEPSAKDCVEVLREITRKATLSPSDRGVMVLAFRSLATLITGATPQLRSTLRRLPLWTGNEWATSRPMYVLDGEAIAQAEIPDLTAWRLGVSSFTDVQPLFEFLDVTHLRLESFRPKSLSTAGILEGENKRKLFAEAVALLADELIRTDIGLHEKLKCSWEELMRARLVIDPSLEITAELEGHPAICIPARAHMMSEPMTMIVRTLEDAGSSDAGGQAVASLFDGDRQKLAWAWASVWQKANQGWGASQILLPSTKPDAAGNATRLAALQAQASERNESQKKTSKTSRSKPAAQNQTPVQVRKLRDIEDLEPTQGSIVNEGASGSGVIFVKSRTKGQAGRTFPSGSGSNAGSAKSAVRTVLPPVSDREQLALEAVRRALRLDPEQIRDVRSRRGIGVDAIDELRQCYEIKMSSGSAYPTDITLLPSEVEAAQNDPDFFLAVVAGLEEGDGCLKVRFIFNPLEQLAAKIRGEVTLTGIDKAEALEYEFPVANVE</sequence>
<keyword evidence="3" id="KW-1185">Reference proteome</keyword>
<comment type="caution">
    <text evidence="2">The sequence shown here is derived from an EMBL/GenBank/DDBJ whole genome shotgun (WGS) entry which is preliminary data.</text>
</comment>
<gene>
    <name evidence="2" type="ORF">GN330_03235</name>
</gene>
<feature type="region of interest" description="Disordered" evidence="1">
    <location>
        <begin position="1289"/>
        <end position="1336"/>
    </location>
</feature>
<name>A0A844QDU7_9HYPH</name>
<organism evidence="2 3">
    <name type="scientific">Nitratireductor arenosus</name>
    <dbReference type="NCBI Taxonomy" id="2682096"/>
    <lineage>
        <taxon>Bacteria</taxon>
        <taxon>Pseudomonadati</taxon>
        <taxon>Pseudomonadota</taxon>
        <taxon>Alphaproteobacteria</taxon>
        <taxon>Hyphomicrobiales</taxon>
        <taxon>Phyllobacteriaceae</taxon>
        <taxon>Nitratireductor</taxon>
    </lineage>
</organism>
<reference evidence="2 3" key="1">
    <citation type="submission" date="2019-12" db="EMBL/GenBank/DDBJ databases">
        <title>Nitratireductor arenosus sp. nov., Isolated from sea sand, Jeju island, South Korea.</title>
        <authorList>
            <person name="Kim W."/>
        </authorList>
    </citation>
    <scope>NUCLEOTIDE SEQUENCE [LARGE SCALE GENOMIC DNA]</scope>
    <source>
        <strain evidence="2 3">CAU 1489</strain>
    </source>
</reference>